<accession>A0A9N9WTW0</accession>
<dbReference type="SMART" id="SM00612">
    <property type="entry name" value="Kelch"/>
    <property type="match status" value="6"/>
</dbReference>
<evidence type="ECO:0000256" key="1">
    <source>
        <dbReference type="ARBA" id="ARBA00013699"/>
    </source>
</evidence>
<dbReference type="SMART" id="SM00225">
    <property type="entry name" value="BTB"/>
    <property type="match status" value="1"/>
</dbReference>
<dbReference type="InterPro" id="IPR017096">
    <property type="entry name" value="BTB-kelch_protein"/>
</dbReference>
<feature type="domain" description="BTB" evidence="5">
    <location>
        <begin position="54"/>
        <end position="123"/>
    </location>
</feature>
<dbReference type="Pfam" id="PF07707">
    <property type="entry name" value="BACK"/>
    <property type="match status" value="1"/>
</dbReference>
<gene>
    <name evidence="6" type="ORF">CHIRRI_LOCUS6830</name>
</gene>
<dbReference type="Gene3D" id="2.120.10.80">
    <property type="entry name" value="Kelch-type beta propeller"/>
    <property type="match status" value="1"/>
</dbReference>
<evidence type="ECO:0000313" key="6">
    <source>
        <dbReference type="EMBL" id="CAG9803935.1"/>
    </source>
</evidence>
<evidence type="ECO:0000256" key="2">
    <source>
        <dbReference type="ARBA" id="ARBA00022441"/>
    </source>
</evidence>
<dbReference type="InterPro" id="IPR000210">
    <property type="entry name" value="BTB/POZ_dom"/>
</dbReference>
<dbReference type="PIRSF" id="PIRSF037037">
    <property type="entry name" value="Kelch-like_protein_gigaxonin"/>
    <property type="match status" value="1"/>
</dbReference>
<protein>
    <recommendedName>
        <fullName evidence="1">Kelch-like protein diablo</fullName>
    </recommendedName>
</protein>
<keyword evidence="2" id="KW-0880">Kelch repeat</keyword>
<dbReference type="InterPro" id="IPR011705">
    <property type="entry name" value="BACK"/>
</dbReference>
<evidence type="ECO:0000256" key="4">
    <source>
        <dbReference type="ARBA" id="ARBA00043912"/>
    </source>
</evidence>
<reference evidence="6" key="2">
    <citation type="submission" date="2022-10" db="EMBL/GenBank/DDBJ databases">
        <authorList>
            <consortium name="ENA_rothamsted_submissions"/>
            <consortium name="culmorum"/>
            <person name="King R."/>
        </authorList>
    </citation>
    <scope>NUCLEOTIDE SEQUENCE</scope>
</reference>
<dbReference type="SMART" id="SM00875">
    <property type="entry name" value="BACK"/>
    <property type="match status" value="1"/>
</dbReference>
<dbReference type="Proteomes" id="UP001153620">
    <property type="component" value="Chromosome 2"/>
</dbReference>
<dbReference type="InterPro" id="IPR006652">
    <property type="entry name" value="Kelch_1"/>
</dbReference>
<sequence>MSNNSPDDSRESLYLSINSISSLAITSDDFFKNLDFPQEFLASLHQALESGHLIDTIIVSGVDNKKIPAHKIVLSVCSPFFNAMFNSDMKENREKEVTINEVDGETLQLLINYCYCGLININEDNVERILSTACRFQMSNVVSACSNFLGKQLHFSNAIGFKVFAEQQSCSDLYEISLKFVESNFMEIYQKSEEFLQLSVEQLGNLLKNNDINVISEEDVFKALIKWISFTDDRKQYISTLLPLVKLQLLSPAFIADQVETYCTTLETQKMLLDAYKYKLIPERRDHSNNLSIPRKSTVGKLLCLGGMDHNKGTTNIESYDLRENKWELLKSMPTRRLQFGCALYMDKLIIVGGRDGLKTLNSVDAVDLQTMNFTSLSSPMATSRHGLAVALLKNALYAIGGHDGWSYINTVERLDLTTKTWSFVAPMQTMRSTCGVAVYDEKLYVIGGRESSICHRTVECYDPHLNKFSFKAPMNRRRGGVAACAHRNFIYVFGGYDLPVSNPQCQRTNSIERYDPITDTWTLIANLEVGRDSIGVGVLGNYILAVGGFNGTEYSKSVERYDPEKNQIEALKPLNFPRAGSCIVKIRNDQLSGCSNESFFSIQQQSVTTIRRTSSFRNAQLNSSFYDYSV</sequence>
<dbReference type="GO" id="GO:0003779">
    <property type="term" value="F:actin binding"/>
    <property type="evidence" value="ECO:0007669"/>
    <property type="project" value="UniProtKB-KW"/>
</dbReference>
<dbReference type="Pfam" id="PF24981">
    <property type="entry name" value="Beta-prop_ATRN-LZTR1"/>
    <property type="match status" value="1"/>
</dbReference>
<dbReference type="PANTHER" id="PTHR45632">
    <property type="entry name" value="LD33804P"/>
    <property type="match status" value="1"/>
</dbReference>
<dbReference type="SUPFAM" id="SSF117281">
    <property type="entry name" value="Kelch motif"/>
    <property type="match status" value="2"/>
</dbReference>
<evidence type="ECO:0000259" key="5">
    <source>
        <dbReference type="PROSITE" id="PS50097"/>
    </source>
</evidence>
<dbReference type="InterPro" id="IPR015915">
    <property type="entry name" value="Kelch-typ_b-propeller"/>
</dbReference>
<comment type="function">
    <text evidence="4">Probable substrate-specific adapter of an E3 ubiquitin-protein ligase complex which mediates the ubiquitination and subsequent proteasomal degradation of target proteins. May have a role in synapse differentiation and growth.</text>
</comment>
<dbReference type="AlphaFoldDB" id="A0A9N9WTW0"/>
<dbReference type="InterPro" id="IPR011333">
    <property type="entry name" value="SKP1/BTB/POZ_sf"/>
</dbReference>
<evidence type="ECO:0000256" key="3">
    <source>
        <dbReference type="ARBA" id="ARBA00022737"/>
    </source>
</evidence>
<dbReference type="PROSITE" id="PS50097">
    <property type="entry name" value="BTB"/>
    <property type="match status" value="1"/>
</dbReference>
<dbReference type="Pfam" id="PF00651">
    <property type="entry name" value="BTB"/>
    <property type="match status" value="1"/>
</dbReference>
<dbReference type="OrthoDB" id="45365at2759"/>
<dbReference type="PANTHER" id="PTHR45632:SF26">
    <property type="entry name" value="BTB DOMAIN-CONTAINING PROTEIN"/>
    <property type="match status" value="1"/>
</dbReference>
<name>A0A9N9WTW0_9DIPT</name>
<dbReference type="SUPFAM" id="SSF54695">
    <property type="entry name" value="POZ domain"/>
    <property type="match status" value="1"/>
</dbReference>
<proteinExistence type="predicted"/>
<organism evidence="6 7">
    <name type="scientific">Chironomus riparius</name>
    <dbReference type="NCBI Taxonomy" id="315576"/>
    <lineage>
        <taxon>Eukaryota</taxon>
        <taxon>Metazoa</taxon>
        <taxon>Ecdysozoa</taxon>
        <taxon>Arthropoda</taxon>
        <taxon>Hexapoda</taxon>
        <taxon>Insecta</taxon>
        <taxon>Pterygota</taxon>
        <taxon>Neoptera</taxon>
        <taxon>Endopterygota</taxon>
        <taxon>Diptera</taxon>
        <taxon>Nematocera</taxon>
        <taxon>Chironomoidea</taxon>
        <taxon>Chironomidae</taxon>
        <taxon>Chironominae</taxon>
        <taxon>Chironomus</taxon>
    </lineage>
</organism>
<keyword evidence="7" id="KW-1185">Reference proteome</keyword>
<dbReference type="Gene3D" id="3.30.710.10">
    <property type="entry name" value="Potassium Channel Kv1.1, Chain A"/>
    <property type="match status" value="1"/>
</dbReference>
<dbReference type="FunFam" id="1.25.40.420:FF:000001">
    <property type="entry name" value="Kelch-like family member 12"/>
    <property type="match status" value="1"/>
</dbReference>
<reference evidence="6" key="1">
    <citation type="submission" date="2022-01" db="EMBL/GenBank/DDBJ databases">
        <authorList>
            <person name="King R."/>
        </authorList>
    </citation>
    <scope>NUCLEOTIDE SEQUENCE</scope>
</reference>
<evidence type="ECO:0000313" key="7">
    <source>
        <dbReference type="Proteomes" id="UP001153620"/>
    </source>
</evidence>
<dbReference type="EMBL" id="OU895878">
    <property type="protein sequence ID" value="CAG9803935.1"/>
    <property type="molecule type" value="Genomic_DNA"/>
</dbReference>
<dbReference type="InterPro" id="IPR056737">
    <property type="entry name" value="Beta-prop_ATRN-MKLN-like"/>
</dbReference>
<keyword evidence="3" id="KW-0677">Repeat</keyword>
<dbReference type="Gene3D" id="1.25.40.420">
    <property type="match status" value="1"/>
</dbReference>